<accession>A0A5R8NHK2</accession>
<dbReference type="Proteomes" id="UP000306378">
    <property type="component" value="Unassembled WGS sequence"/>
</dbReference>
<evidence type="ECO:0000256" key="1">
    <source>
        <dbReference type="SAM" id="MobiDB-lite"/>
    </source>
</evidence>
<protein>
    <recommendedName>
        <fullName evidence="2">DUF7172 domain-containing protein</fullName>
    </recommendedName>
</protein>
<evidence type="ECO:0000313" key="4">
    <source>
        <dbReference type="Proteomes" id="UP000306378"/>
    </source>
</evidence>
<evidence type="ECO:0000259" key="2">
    <source>
        <dbReference type="Pfam" id="PF23787"/>
    </source>
</evidence>
<feature type="region of interest" description="Disordered" evidence="1">
    <location>
        <begin position="105"/>
        <end position="124"/>
    </location>
</feature>
<proteinExistence type="predicted"/>
<feature type="domain" description="DUF7172" evidence="2">
    <location>
        <begin position="2"/>
        <end position="201"/>
    </location>
</feature>
<dbReference type="Pfam" id="PF23787">
    <property type="entry name" value="DUF7172"/>
    <property type="match status" value="1"/>
</dbReference>
<sequence length="204" mass="22531">MAQVCVDRNLSISNGMLGIEPWSVFRLVADVTGASVGDGTLARTTRLPGKLMINLTASWISDSPLPSRMLMRITRAHRSITTSNPNAIQFRDAWETAIDATPRVPDPSRVLNSQAGTSLDMGTNNVAEPHYGREFLTLDSHSSDIWLPDPVPAGSTLTVHYRCYVWTPPPWSDNASGNQPLHEARARWTRLQLFAVPQQDEAIQ</sequence>
<name>A0A5R8NHK2_9NOCA</name>
<dbReference type="AlphaFoldDB" id="A0A5R8NHK2"/>
<dbReference type="RefSeq" id="WP_138451754.1">
    <property type="nucleotide sequence ID" value="NZ_VBUT01000011.1"/>
</dbReference>
<organism evidence="3 4">
    <name type="scientific">Nocardia cyriacigeorgica</name>
    <dbReference type="NCBI Taxonomy" id="135487"/>
    <lineage>
        <taxon>Bacteria</taxon>
        <taxon>Bacillati</taxon>
        <taxon>Actinomycetota</taxon>
        <taxon>Actinomycetes</taxon>
        <taxon>Mycobacteriales</taxon>
        <taxon>Nocardiaceae</taxon>
        <taxon>Nocardia</taxon>
    </lineage>
</organism>
<feature type="compositionally biased region" description="Polar residues" evidence="1">
    <location>
        <begin position="110"/>
        <end position="124"/>
    </location>
</feature>
<dbReference type="InterPro" id="IPR055596">
    <property type="entry name" value="DUF7172"/>
</dbReference>
<evidence type="ECO:0000313" key="3">
    <source>
        <dbReference type="EMBL" id="TLF74067.1"/>
    </source>
</evidence>
<comment type="caution">
    <text evidence="3">The sequence shown here is derived from an EMBL/GenBank/DDBJ whole genome shotgun (WGS) entry which is preliminary data.</text>
</comment>
<dbReference type="EMBL" id="VBUT01000011">
    <property type="protein sequence ID" value="TLF74067.1"/>
    <property type="molecule type" value="Genomic_DNA"/>
</dbReference>
<reference evidence="3 4" key="1">
    <citation type="submission" date="2019-05" db="EMBL/GenBank/DDBJ databases">
        <title>Genomes sequences of two Nocardia cyriacigeorgica environmental isolates, type strains Nocardia asteroides ATCC 19247 and Nocardia cyriacigeorgica DSM 44484.</title>
        <authorList>
            <person name="Vautrin F."/>
            <person name="Bergeron E."/>
            <person name="Dubost A."/>
            <person name="Abrouk D."/>
            <person name="Rodriguez Nava V."/>
            <person name="Pujic P."/>
        </authorList>
    </citation>
    <scope>NUCLEOTIDE SEQUENCE [LARGE SCALE GENOMIC DNA]</scope>
    <source>
        <strain evidence="3 4">EML 446</strain>
    </source>
</reference>
<gene>
    <name evidence="3" type="ORF">FEK34_25445</name>
</gene>